<dbReference type="EMBL" id="JABVEC010000036">
    <property type="protein sequence ID" value="MBC6470075.1"/>
    <property type="molecule type" value="Genomic_DNA"/>
</dbReference>
<protein>
    <submittedName>
        <fullName evidence="1">Uncharacterized protein</fullName>
    </submittedName>
</protein>
<evidence type="ECO:0000313" key="2">
    <source>
        <dbReference type="Proteomes" id="UP000805614"/>
    </source>
</evidence>
<sequence>MIRHLWEVAWRLPADRTFADPVTGHRIMVERFRGYLTLTVGEAVHPEDPDADREATLIRYMLGFGWRPIPPPLFRHVTPIHDTFTPKLSWRQARQALRLAEQTGAANSTHAELMELRTQLDRAIAAADDDPYWVRTTHLQRGEAM</sequence>
<organism evidence="1 2">
    <name type="scientific">Actinomadura alba</name>
    <dbReference type="NCBI Taxonomy" id="406431"/>
    <lineage>
        <taxon>Bacteria</taxon>
        <taxon>Bacillati</taxon>
        <taxon>Actinomycetota</taxon>
        <taxon>Actinomycetes</taxon>
        <taxon>Streptosporangiales</taxon>
        <taxon>Thermomonosporaceae</taxon>
        <taxon>Actinomadura</taxon>
    </lineage>
</organism>
<dbReference type="RefSeq" id="WP_187247125.1">
    <property type="nucleotide sequence ID" value="NZ_BAAAOK010000040.1"/>
</dbReference>
<comment type="caution">
    <text evidence="1">The sequence shown here is derived from an EMBL/GenBank/DDBJ whole genome shotgun (WGS) entry which is preliminary data.</text>
</comment>
<accession>A0ABR7LYY4</accession>
<reference evidence="1 2" key="1">
    <citation type="submission" date="2020-06" db="EMBL/GenBank/DDBJ databases">
        <title>Actinomadura xiongansis sp. nov., isolated from soil of Baiyangdian.</title>
        <authorList>
            <person name="Zhang X."/>
        </authorList>
    </citation>
    <scope>NUCLEOTIDE SEQUENCE [LARGE SCALE GENOMIC DNA]</scope>
    <source>
        <strain evidence="1 2">HBUM206468</strain>
    </source>
</reference>
<dbReference type="Proteomes" id="UP000805614">
    <property type="component" value="Unassembled WGS sequence"/>
</dbReference>
<name>A0ABR7LYY4_9ACTN</name>
<keyword evidence="2" id="KW-1185">Reference proteome</keyword>
<proteinExistence type="predicted"/>
<gene>
    <name evidence="1" type="ORF">HKK74_31980</name>
</gene>
<evidence type="ECO:0000313" key="1">
    <source>
        <dbReference type="EMBL" id="MBC6470075.1"/>
    </source>
</evidence>